<dbReference type="GeneID" id="9525289"/>
<accession>D4B5W3</accession>
<keyword evidence="2" id="KW-0472">Membrane</keyword>
<dbReference type="HOGENOM" id="CLU_1634965_0_0_1"/>
<name>D4B5W3_ARTBC</name>
<dbReference type="RefSeq" id="XP_003009944.1">
    <property type="nucleotide sequence ID" value="XM_003009898.1"/>
</dbReference>
<feature type="region of interest" description="Disordered" evidence="1">
    <location>
        <begin position="93"/>
        <end position="162"/>
    </location>
</feature>
<keyword evidence="4" id="KW-1185">Reference proteome</keyword>
<dbReference type="KEGG" id="abe:ARB_03870"/>
<evidence type="ECO:0000313" key="4">
    <source>
        <dbReference type="Proteomes" id="UP000008866"/>
    </source>
</evidence>
<gene>
    <name evidence="3" type="ORF">ARB_03870</name>
</gene>
<sequence>MLQIKNYPNENPVPVILRNIAIFFIFYFFFLFAFLHNQRKQKLKAEEAEAYIEAGKKAKKRIAEGELSRCDIQQFMFMFIRLATDSVTPEDLSWLGPTSDQRLRPAYENQPAGKASSPAWLPSPPIPDLKLPARRRQKAQPPLHCPASGLAIEADQPHRRRA</sequence>
<keyword evidence="2" id="KW-0812">Transmembrane</keyword>
<evidence type="ECO:0000256" key="2">
    <source>
        <dbReference type="SAM" id="Phobius"/>
    </source>
</evidence>
<organism evidence="3 4">
    <name type="scientific">Arthroderma benhamiae (strain ATCC MYA-4681 / CBS 112371)</name>
    <name type="common">Trichophyton mentagrophytes</name>
    <dbReference type="NCBI Taxonomy" id="663331"/>
    <lineage>
        <taxon>Eukaryota</taxon>
        <taxon>Fungi</taxon>
        <taxon>Dikarya</taxon>
        <taxon>Ascomycota</taxon>
        <taxon>Pezizomycotina</taxon>
        <taxon>Eurotiomycetes</taxon>
        <taxon>Eurotiomycetidae</taxon>
        <taxon>Onygenales</taxon>
        <taxon>Arthrodermataceae</taxon>
        <taxon>Trichophyton</taxon>
    </lineage>
</organism>
<keyword evidence="2" id="KW-1133">Transmembrane helix</keyword>
<proteinExistence type="predicted"/>
<dbReference type="AlphaFoldDB" id="D4B5W3"/>
<dbReference type="EMBL" id="ABSU01000050">
    <property type="protein sequence ID" value="EFE29299.1"/>
    <property type="molecule type" value="Genomic_DNA"/>
</dbReference>
<evidence type="ECO:0000256" key="1">
    <source>
        <dbReference type="SAM" id="MobiDB-lite"/>
    </source>
</evidence>
<evidence type="ECO:0000313" key="3">
    <source>
        <dbReference type="EMBL" id="EFE29299.1"/>
    </source>
</evidence>
<dbReference type="Proteomes" id="UP000008866">
    <property type="component" value="Unassembled WGS sequence"/>
</dbReference>
<protein>
    <submittedName>
        <fullName evidence="3">Uncharacterized protein</fullName>
    </submittedName>
</protein>
<feature type="transmembrane region" description="Helical" evidence="2">
    <location>
        <begin position="15"/>
        <end position="35"/>
    </location>
</feature>
<reference evidence="4" key="1">
    <citation type="journal article" date="2011" name="Genome Biol.">
        <title>Comparative and functional genomics provide insights into the pathogenicity of dermatophytic fungi.</title>
        <authorList>
            <person name="Burmester A."/>
            <person name="Shelest E."/>
            <person name="Gloeckner G."/>
            <person name="Heddergott C."/>
            <person name="Schindler S."/>
            <person name="Staib P."/>
            <person name="Heidel A."/>
            <person name="Felder M."/>
            <person name="Petzold A."/>
            <person name="Szafranski K."/>
            <person name="Feuermann M."/>
            <person name="Pedruzzi I."/>
            <person name="Priebe S."/>
            <person name="Groth M."/>
            <person name="Winkler R."/>
            <person name="Li W."/>
            <person name="Kniemeyer O."/>
            <person name="Schroeckh V."/>
            <person name="Hertweck C."/>
            <person name="Hube B."/>
            <person name="White T.C."/>
            <person name="Platzer M."/>
            <person name="Guthke R."/>
            <person name="Heitman J."/>
            <person name="Woestemeyer J."/>
            <person name="Zipfel P.F."/>
            <person name="Monod M."/>
            <person name="Brakhage A.A."/>
        </authorList>
    </citation>
    <scope>NUCLEOTIDE SEQUENCE [LARGE SCALE GENOMIC DNA]</scope>
    <source>
        <strain evidence="4">ATCC MYA-4681 / CBS 112371</strain>
    </source>
</reference>
<comment type="caution">
    <text evidence="3">The sequence shown here is derived from an EMBL/GenBank/DDBJ whole genome shotgun (WGS) entry which is preliminary data.</text>
</comment>